<comment type="caution">
    <text evidence="3">The sequence shown here is derived from an EMBL/GenBank/DDBJ whole genome shotgun (WGS) entry which is preliminary data.</text>
</comment>
<dbReference type="EMBL" id="JACCCZ010000001">
    <property type="protein sequence ID" value="NYG02601.1"/>
    <property type="molecule type" value="Genomic_DNA"/>
</dbReference>
<proteinExistence type="predicted"/>
<evidence type="ECO:0000259" key="2">
    <source>
        <dbReference type="Pfam" id="PF02470"/>
    </source>
</evidence>
<dbReference type="Pfam" id="PF02470">
    <property type="entry name" value="MlaD"/>
    <property type="match status" value="1"/>
</dbReference>
<dbReference type="Proteomes" id="UP000549695">
    <property type="component" value="Unassembled WGS sequence"/>
</dbReference>
<name>A0A852W5D2_PSEA5</name>
<dbReference type="PANTHER" id="PTHR33371">
    <property type="entry name" value="INTERMEMBRANE PHOSPHOLIPID TRANSPORT SYSTEM BINDING PROTEIN MLAD-RELATED"/>
    <property type="match status" value="1"/>
</dbReference>
<protein>
    <submittedName>
        <fullName evidence="3">Phospholipid/cholesterol/gamma-HCH transport system substrate-binding protein</fullName>
    </submittedName>
</protein>
<feature type="compositionally biased region" description="Pro residues" evidence="1">
    <location>
        <begin position="437"/>
        <end position="448"/>
    </location>
</feature>
<sequence>MKIPHSALPAIRTTILLAFTAASAFVFLFFWTSVGGYVPGYTQKQYTTAFHVDKVNNLVPQSDVTLNGVKVGKVLTIEATPDGRADVLVNMTDADAIPLHEGVTGRINSKTLVEETYVSLVDGRGAELPDGSRLPDGAVQSAVLLDDLIRTLPEDRRVALASTLQSLGAATKDSQAGVDGALAGLGRLGREGGTALDALAAQSKDLEQLSQNTAAVLAALDIQRGRIADLVTDANLVTEVTANSRTDLENTIRELPPTLKAADDASDDLSRLAGGLGPVAANLDRAAPALNAALNELPATTRDLRGLLPSLDATLGKAPVTLDKVPQFSDDLRALLPEADRALLQLNPMLEYLKPYGGDIYQFFTNFGETVSRGDANGTLLRVMLVFHAQSFAGNPVPLNEIPPLDDNNPYPRPGTQNSPEDDAPPPQVADPGPANDSPPPGPAPTVGPQPEGDAARGDAPAPEPSGGGLLGLGG</sequence>
<accession>A0A852W5D2</accession>
<dbReference type="GeneID" id="98052636"/>
<dbReference type="InterPro" id="IPR003399">
    <property type="entry name" value="Mce/MlaD"/>
</dbReference>
<feature type="region of interest" description="Disordered" evidence="1">
    <location>
        <begin position="396"/>
        <end position="475"/>
    </location>
</feature>
<dbReference type="InterPro" id="IPR052336">
    <property type="entry name" value="MlaD_Phospholipid_Transporter"/>
</dbReference>
<organism evidence="3 4">
    <name type="scientific">Pseudonocardia alni</name>
    <name type="common">Amycolata alni</name>
    <dbReference type="NCBI Taxonomy" id="33907"/>
    <lineage>
        <taxon>Bacteria</taxon>
        <taxon>Bacillati</taxon>
        <taxon>Actinomycetota</taxon>
        <taxon>Actinomycetes</taxon>
        <taxon>Pseudonocardiales</taxon>
        <taxon>Pseudonocardiaceae</taxon>
        <taxon>Pseudonocardia</taxon>
    </lineage>
</organism>
<dbReference type="RefSeq" id="WP_073575639.1">
    <property type="nucleotide sequence ID" value="NZ_BAAAJZ010000003.1"/>
</dbReference>
<reference evidence="3 4" key="1">
    <citation type="submission" date="2020-07" db="EMBL/GenBank/DDBJ databases">
        <title>Sequencing the genomes of 1000 actinobacteria strains.</title>
        <authorList>
            <person name="Klenk H.-P."/>
        </authorList>
    </citation>
    <scope>NUCLEOTIDE SEQUENCE [LARGE SCALE GENOMIC DNA]</scope>
    <source>
        <strain evidence="3 4">DSM 44749</strain>
    </source>
</reference>
<dbReference type="AlphaFoldDB" id="A0A852W5D2"/>
<feature type="domain" description="Mce/MlaD" evidence="2">
    <location>
        <begin position="45"/>
        <end position="123"/>
    </location>
</feature>
<evidence type="ECO:0000313" key="4">
    <source>
        <dbReference type="Proteomes" id="UP000549695"/>
    </source>
</evidence>
<evidence type="ECO:0000313" key="3">
    <source>
        <dbReference type="EMBL" id="NYG02601.1"/>
    </source>
</evidence>
<keyword evidence="4" id="KW-1185">Reference proteome</keyword>
<gene>
    <name evidence="3" type="ORF">HDA37_002886</name>
</gene>
<feature type="compositionally biased region" description="Gly residues" evidence="1">
    <location>
        <begin position="466"/>
        <end position="475"/>
    </location>
</feature>
<evidence type="ECO:0000256" key="1">
    <source>
        <dbReference type="SAM" id="MobiDB-lite"/>
    </source>
</evidence>
<dbReference type="PANTHER" id="PTHR33371:SF4">
    <property type="entry name" value="INTERMEMBRANE PHOSPHOLIPID TRANSPORT SYSTEM BINDING PROTEIN MLAD"/>
    <property type="match status" value="1"/>
</dbReference>